<feature type="chain" id="PRO_5040477299" evidence="1">
    <location>
        <begin position="44"/>
        <end position="129"/>
    </location>
</feature>
<evidence type="ECO:0000313" key="3">
    <source>
        <dbReference type="Proteomes" id="UP000823405"/>
    </source>
</evidence>
<organism evidence="2 3">
    <name type="scientific">Linnemannia gamsii</name>
    <dbReference type="NCBI Taxonomy" id="64522"/>
    <lineage>
        <taxon>Eukaryota</taxon>
        <taxon>Fungi</taxon>
        <taxon>Fungi incertae sedis</taxon>
        <taxon>Mucoromycota</taxon>
        <taxon>Mortierellomycotina</taxon>
        <taxon>Mortierellomycetes</taxon>
        <taxon>Mortierellales</taxon>
        <taxon>Mortierellaceae</taxon>
        <taxon>Linnemannia</taxon>
    </lineage>
</organism>
<reference evidence="2" key="1">
    <citation type="journal article" date="2020" name="Fungal Divers.">
        <title>Resolving the Mortierellaceae phylogeny through synthesis of multi-gene phylogenetics and phylogenomics.</title>
        <authorList>
            <person name="Vandepol N."/>
            <person name="Liber J."/>
            <person name="Desiro A."/>
            <person name="Na H."/>
            <person name="Kennedy M."/>
            <person name="Barry K."/>
            <person name="Grigoriev I.V."/>
            <person name="Miller A.N."/>
            <person name="O'Donnell K."/>
            <person name="Stajich J.E."/>
            <person name="Bonito G."/>
        </authorList>
    </citation>
    <scope>NUCLEOTIDE SEQUENCE</scope>
    <source>
        <strain evidence="2">NVP60</strain>
    </source>
</reference>
<dbReference type="EMBL" id="JAAAIN010000625">
    <property type="protein sequence ID" value="KAG0312339.1"/>
    <property type="molecule type" value="Genomic_DNA"/>
</dbReference>
<protein>
    <submittedName>
        <fullName evidence="2">Uncharacterized protein</fullName>
    </submittedName>
</protein>
<proteinExistence type="predicted"/>
<sequence>MPKNNNNKSQTQQASRTSTMRLSISSISSIALLMASALGIASAQDAATPDKQVSFGICTCFRPKYDASCCMLVKGYMMNDGNVCDTPDATGSIDKFEACCTKSGGKYKCKHGYRDPSHWPPEDSYGCSA</sequence>
<gene>
    <name evidence="2" type="ORF">BGZ97_011274</name>
</gene>
<evidence type="ECO:0000256" key="1">
    <source>
        <dbReference type="SAM" id="SignalP"/>
    </source>
</evidence>
<comment type="caution">
    <text evidence="2">The sequence shown here is derived from an EMBL/GenBank/DDBJ whole genome shotgun (WGS) entry which is preliminary data.</text>
</comment>
<name>A0A9P6R911_9FUNG</name>
<dbReference type="OrthoDB" id="2390373at2759"/>
<dbReference type="Proteomes" id="UP000823405">
    <property type="component" value="Unassembled WGS sequence"/>
</dbReference>
<accession>A0A9P6R911</accession>
<dbReference type="AlphaFoldDB" id="A0A9P6R911"/>
<keyword evidence="3" id="KW-1185">Reference proteome</keyword>
<keyword evidence="1" id="KW-0732">Signal</keyword>
<feature type="signal peptide" evidence="1">
    <location>
        <begin position="1"/>
        <end position="43"/>
    </location>
</feature>
<evidence type="ECO:0000313" key="2">
    <source>
        <dbReference type="EMBL" id="KAG0312339.1"/>
    </source>
</evidence>